<dbReference type="PANTHER" id="PTHR38590">
    <property type="entry name" value="BLL0828 PROTEIN"/>
    <property type="match status" value="1"/>
</dbReference>
<evidence type="ECO:0000313" key="3">
    <source>
        <dbReference type="EMBL" id="QJA60561.1"/>
    </source>
</evidence>
<evidence type="ECO:0000259" key="1">
    <source>
        <dbReference type="Pfam" id="PF04480"/>
    </source>
</evidence>
<dbReference type="SUPFAM" id="SSF52980">
    <property type="entry name" value="Restriction endonuclease-like"/>
    <property type="match status" value="1"/>
</dbReference>
<dbReference type="EMBL" id="MT142511">
    <property type="protein sequence ID" value="QJA83476.1"/>
    <property type="molecule type" value="Genomic_DNA"/>
</dbReference>
<reference evidence="2" key="1">
    <citation type="submission" date="2020-03" db="EMBL/GenBank/DDBJ databases">
        <title>The deep terrestrial virosphere.</title>
        <authorList>
            <person name="Holmfeldt K."/>
            <person name="Nilsson E."/>
            <person name="Simone D."/>
            <person name="Lopez-Fernandez M."/>
            <person name="Wu X."/>
            <person name="de Brujin I."/>
            <person name="Lundin D."/>
            <person name="Andersson A."/>
            <person name="Bertilsson S."/>
            <person name="Dopson M."/>
        </authorList>
    </citation>
    <scope>NUCLEOTIDE SEQUENCE</scope>
    <source>
        <strain evidence="4">MM415A00279</strain>
        <strain evidence="3">MM415B01091</strain>
        <strain evidence="2">TM448A00597</strain>
    </source>
</reference>
<evidence type="ECO:0000313" key="2">
    <source>
        <dbReference type="EMBL" id="QJA47025.1"/>
    </source>
</evidence>
<dbReference type="EMBL" id="MT144029">
    <property type="protein sequence ID" value="QJA47025.1"/>
    <property type="molecule type" value="Genomic_DNA"/>
</dbReference>
<sequence>MAKRAKWMRNGSQTIHEGLALFVMGDICKELKVTLKNQKILYDEKNKKWYITDFYIPEKKLIIEIDGSSHDSDSQIVYDDRRTAFIESLGMKVVRFRNKELESLDFRAKVLNLIRSTSIDPPKNEVSMVDQSVKKRIAFRDMKAVKLTHEELEDMTSAFLKSGGKVQHIPGSY</sequence>
<feature type="domain" description="DUF559" evidence="1">
    <location>
        <begin position="49"/>
        <end position="102"/>
    </location>
</feature>
<name>A0A6H1ZIC6_9ZZZZ</name>
<organism evidence="2">
    <name type="scientific">viral metagenome</name>
    <dbReference type="NCBI Taxonomy" id="1070528"/>
    <lineage>
        <taxon>unclassified sequences</taxon>
        <taxon>metagenomes</taxon>
        <taxon>organismal metagenomes</taxon>
    </lineage>
</organism>
<gene>
    <name evidence="4" type="ORF">MM415A00279_0034</name>
    <name evidence="3" type="ORF">MM415B01091_0013</name>
    <name evidence="2" type="ORF">TM448A00597_0010</name>
</gene>
<dbReference type="AlphaFoldDB" id="A0A6H1ZIC6"/>
<protein>
    <recommendedName>
        <fullName evidence="1">DUF559 domain-containing protein</fullName>
    </recommendedName>
</protein>
<dbReference type="Gene3D" id="3.40.960.10">
    <property type="entry name" value="VSR Endonuclease"/>
    <property type="match status" value="1"/>
</dbReference>
<dbReference type="EMBL" id="MT141413">
    <property type="protein sequence ID" value="QJA60561.1"/>
    <property type="molecule type" value="Genomic_DNA"/>
</dbReference>
<dbReference type="InterPro" id="IPR011335">
    <property type="entry name" value="Restrct_endonuc-II-like"/>
</dbReference>
<dbReference type="PANTHER" id="PTHR38590:SF1">
    <property type="entry name" value="BLL0828 PROTEIN"/>
    <property type="match status" value="1"/>
</dbReference>
<accession>A0A6H1ZIC6</accession>
<dbReference type="InterPro" id="IPR047216">
    <property type="entry name" value="Endonuclease_DUF559_bact"/>
</dbReference>
<proteinExistence type="predicted"/>
<dbReference type="Pfam" id="PF04480">
    <property type="entry name" value="DUF559"/>
    <property type="match status" value="1"/>
</dbReference>
<evidence type="ECO:0000313" key="4">
    <source>
        <dbReference type="EMBL" id="QJA83476.1"/>
    </source>
</evidence>
<dbReference type="InterPro" id="IPR007569">
    <property type="entry name" value="DUF559"/>
</dbReference>